<evidence type="ECO:0000256" key="1">
    <source>
        <dbReference type="ARBA" id="ARBA00022588"/>
    </source>
</evidence>
<feature type="coiled-coil region" evidence="7">
    <location>
        <begin position="240"/>
        <end position="286"/>
    </location>
</feature>
<dbReference type="InterPro" id="IPR013320">
    <property type="entry name" value="ConA-like_dom_sf"/>
</dbReference>
<feature type="non-terminal residue" evidence="11">
    <location>
        <position position="1"/>
    </location>
</feature>
<feature type="domain" description="B30.2/SPRY" evidence="10">
    <location>
        <begin position="328"/>
        <end position="525"/>
    </location>
</feature>
<evidence type="ECO:0000259" key="9">
    <source>
        <dbReference type="PROSITE" id="PS50119"/>
    </source>
</evidence>
<dbReference type="Gene3D" id="3.30.160.60">
    <property type="entry name" value="Classic Zinc Finger"/>
    <property type="match status" value="1"/>
</dbReference>
<dbReference type="InterPro" id="IPR058030">
    <property type="entry name" value="TRIM8/14/16/25/29/45/65_CC"/>
</dbReference>
<dbReference type="InterPro" id="IPR051051">
    <property type="entry name" value="E3_ubiq-ligase_TRIM/RNF"/>
</dbReference>
<dbReference type="InterPro" id="IPR000315">
    <property type="entry name" value="Znf_B-box"/>
</dbReference>
<name>A0A8J7NVM1_ATRSP</name>
<dbReference type="FunFam" id="2.60.120.920:FF:000004">
    <property type="entry name" value="Butyrophilin subfamily 1 member A1"/>
    <property type="match status" value="1"/>
</dbReference>
<dbReference type="InterPro" id="IPR001841">
    <property type="entry name" value="Znf_RING"/>
</dbReference>
<dbReference type="Pfam" id="PF13765">
    <property type="entry name" value="PRY"/>
    <property type="match status" value="1"/>
</dbReference>
<evidence type="ECO:0000259" key="10">
    <source>
        <dbReference type="PROSITE" id="PS50188"/>
    </source>
</evidence>
<organism evidence="11 12">
    <name type="scientific">Atractosteus spatula</name>
    <name type="common">Alligator gar</name>
    <name type="synonym">Lepisosteus spatula</name>
    <dbReference type="NCBI Taxonomy" id="7917"/>
    <lineage>
        <taxon>Eukaryota</taxon>
        <taxon>Metazoa</taxon>
        <taxon>Chordata</taxon>
        <taxon>Craniata</taxon>
        <taxon>Vertebrata</taxon>
        <taxon>Euteleostomi</taxon>
        <taxon>Actinopterygii</taxon>
        <taxon>Neopterygii</taxon>
        <taxon>Holostei</taxon>
        <taxon>Semionotiformes</taxon>
        <taxon>Lepisosteidae</taxon>
        <taxon>Atractosteus</taxon>
    </lineage>
</organism>
<dbReference type="PROSITE" id="PS50188">
    <property type="entry name" value="B302_SPRY"/>
    <property type="match status" value="1"/>
</dbReference>
<dbReference type="CDD" id="cd13733">
    <property type="entry name" value="SPRY_PRY_C-I_1"/>
    <property type="match status" value="1"/>
</dbReference>
<dbReference type="SMART" id="SM00184">
    <property type="entry name" value="RING"/>
    <property type="match status" value="1"/>
</dbReference>
<evidence type="ECO:0000256" key="3">
    <source>
        <dbReference type="ARBA" id="ARBA00022771"/>
    </source>
</evidence>
<evidence type="ECO:0000313" key="12">
    <source>
        <dbReference type="Proteomes" id="UP000736164"/>
    </source>
</evidence>
<keyword evidence="1" id="KW-0399">Innate immunity</keyword>
<dbReference type="SUPFAM" id="SSF57850">
    <property type="entry name" value="RING/U-box"/>
    <property type="match status" value="1"/>
</dbReference>
<dbReference type="Gene3D" id="2.60.120.920">
    <property type="match status" value="1"/>
</dbReference>
<dbReference type="PANTHER" id="PTHR25465:SF32">
    <property type="entry name" value="BLOODTHIRSTY-RELATED GENE FAMILY, MEMBER 16 ISOFORM X1-RELATED"/>
    <property type="match status" value="1"/>
</dbReference>
<dbReference type="GO" id="GO:0005737">
    <property type="term" value="C:cytoplasm"/>
    <property type="evidence" value="ECO:0007669"/>
    <property type="project" value="UniProtKB-ARBA"/>
</dbReference>
<evidence type="ECO:0000313" key="11">
    <source>
        <dbReference type="EMBL" id="MBN3320522.1"/>
    </source>
</evidence>
<accession>A0A8J7NVM1</accession>
<keyword evidence="5" id="KW-0391">Immunity</keyword>
<dbReference type="AlphaFoldDB" id="A0A8J7NVM1"/>
<dbReference type="SMART" id="SM00449">
    <property type="entry name" value="SPRY"/>
    <property type="match status" value="1"/>
</dbReference>
<dbReference type="InterPro" id="IPR013083">
    <property type="entry name" value="Znf_RING/FYVE/PHD"/>
</dbReference>
<dbReference type="SUPFAM" id="SSF57845">
    <property type="entry name" value="B-box zinc-binding domain"/>
    <property type="match status" value="1"/>
</dbReference>
<dbReference type="InterPro" id="IPR043136">
    <property type="entry name" value="B30.2/SPRY_sf"/>
</dbReference>
<feature type="non-terminal residue" evidence="11">
    <location>
        <position position="527"/>
    </location>
</feature>
<dbReference type="GO" id="GO:0045087">
    <property type="term" value="P:innate immune response"/>
    <property type="evidence" value="ECO:0007669"/>
    <property type="project" value="UniProtKB-KW"/>
</dbReference>
<proteinExistence type="predicted"/>
<dbReference type="EMBL" id="JAAWVO010051791">
    <property type="protein sequence ID" value="MBN3320522.1"/>
    <property type="molecule type" value="Genomic_DNA"/>
</dbReference>
<protein>
    <submittedName>
        <fullName evidence="11">NF7O factor</fullName>
    </submittedName>
</protein>
<dbReference type="PANTHER" id="PTHR25465">
    <property type="entry name" value="B-BOX DOMAIN CONTAINING"/>
    <property type="match status" value="1"/>
</dbReference>
<reference evidence="11" key="1">
    <citation type="journal article" date="2021" name="Cell">
        <title>Tracing the genetic footprints of vertebrate landing in non-teleost ray-finned fishes.</title>
        <authorList>
            <person name="Bi X."/>
            <person name="Wang K."/>
            <person name="Yang L."/>
            <person name="Pan H."/>
            <person name="Jiang H."/>
            <person name="Wei Q."/>
            <person name="Fang M."/>
            <person name="Yu H."/>
            <person name="Zhu C."/>
            <person name="Cai Y."/>
            <person name="He Y."/>
            <person name="Gan X."/>
            <person name="Zeng H."/>
            <person name="Yu D."/>
            <person name="Zhu Y."/>
            <person name="Jiang H."/>
            <person name="Qiu Q."/>
            <person name="Yang H."/>
            <person name="Zhang Y.E."/>
            <person name="Wang W."/>
            <person name="Zhu M."/>
            <person name="He S."/>
            <person name="Zhang G."/>
        </authorList>
    </citation>
    <scope>NUCLEOTIDE SEQUENCE</scope>
    <source>
        <strain evidence="11">Allg_001</strain>
    </source>
</reference>
<dbReference type="InterPro" id="IPR017907">
    <property type="entry name" value="Znf_RING_CS"/>
</dbReference>
<dbReference type="PROSITE" id="PS00518">
    <property type="entry name" value="ZF_RING_1"/>
    <property type="match status" value="1"/>
</dbReference>
<dbReference type="PRINTS" id="PR01407">
    <property type="entry name" value="BUTYPHLNCDUF"/>
</dbReference>
<dbReference type="SMART" id="SM00336">
    <property type="entry name" value="BBOX"/>
    <property type="match status" value="1"/>
</dbReference>
<dbReference type="SMART" id="SM00589">
    <property type="entry name" value="PRY"/>
    <property type="match status" value="1"/>
</dbReference>
<dbReference type="CDD" id="cd19769">
    <property type="entry name" value="Bbox2_TRIM16-like"/>
    <property type="match status" value="1"/>
</dbReference>
<dbReference type="PROSITE" id="PS50089">
    <property type="entry name" value="ZF_RING_2"/>
    <property type="match status" value="1"/>
</dbReference>
<feature type="domain" description="B box-type" evidence="9">
    <location>
        <begin position="144"/>
        <end position="184"/>
    </location>
</feature>
<dbReference type="GO" id="GO:0008270">
    <property type="term" value="F:zinc ion binding"/>
    <property type="evidence" value="ECO:0007669"/>
    <property type="project" value="UniProtKB-KW"/>
</dbReference>
<keyword evidence="3 6" id="KW-0863">Zinc-finger</keyword>
<evidence type="ECO:0000256" key="7">
    <source>
        <dbReference type="SAM" id="Coils"/>
    </source>
</evidence>
<evidence type="ECO:0000256" key="2">
    <source>
        <dbReference type="ARBA" id="ARBA00022723"/>
    </source>
</evidence>
<dbReference type="InterPro" id="IPR001870">
    <property type="entry name" value="B30.2/SPRY"/>
</dbReference>
<dbReference type="Gene3D" id="3.30.40.10">
    <property type="entry name" value="Zinc/RING finger domain, C3HC4 (zinc finger)"/>
    <property type="match status" value="1"/>
</dbReference>
<comment type="caution">
    <text evidence="11">The sequence shown here is derived from an EMBL/GenBank/DDBJ whole genome shotgun (WGS) entry which is preliminary data.</text>
</comment>
<dbReference type="Pfam" id="PF00643">
    <property type="entry name" value="zf-B_box"/>
    <property type="match status" value="1"/>
</dbReference>
<evidence type="ECO:0000259" key="8">
    <source>
        <dbReference type="PROSITE" id="PS50089"/>
    </source>
</evidence>
<keyword evidence="12" id="KW-1185">Reference proteome</keyword>
<feature type="domain" description="RING-type" evidence="8">
    <location>
        <begin position="15"/>
        <end position="55"/>
    </location>
</feature>
<evidence type="ECO:0000256" key="6">
    <source>
        <dbReference type="PROSITE-ProRule" id="PRU00024"/>
    </source>
</evidence>
<keyword evidence="4" id="KW-0862">Zinc</keyword>
<sequence>MASSCHFLPEEQFQCSICLDIFTDPVSTACGHNFCMNCIGKYWDKSDVCQCPLCKETFYRRPVLRVNKSFAEVIEHFRETKVSNYEELSANPGEVPCDFCTGRKLKAVKSCLVCLTSYCSVHIKPHYNVVKLTKHRLIDPVSNLEDRLCENHERLLELFCKTDQTCICHFCTELDHKTHDAVPLEKECREKKPHLDDATAPIVRQNAHHTSAISFIPSQSCAQKEIEDSVWIFTALVSCIERSQAELIKLIEDKQRAAERRAEETITELEQEITELKKRSTKLKQLSHSEDHLHFLQSFPSLCSPPHLKDWSDIIIPSDLCLGAVRRAMCQLEETVRAEVNKLSERVDVTLDPNTAHPWLTLSEDGKRVRDGDTRQNLPDNPERFSSCVCVLGKDGFTSGRHYWEVEVGEKTKWDLGVARETIKRKGQITLNPQNGYWTLRLRNGNEYEALAGPSVLLPLRKKPQKVGVYVDYEEGVLSFYNVEAKAHIYTFTDTFIEKLYPYFSPGLRQGGTNTVPLIISPPSRTP</sequence>
<dbReference type="Pfam" id="PF25600">
    <property type="entry name" value="TRIM_CC"/>
    <property type="match status" value="1"/>
</dbReference>
<dbReference type="Gene3D" id="4.10.830.40">
    <property type="match status" value="1"/>
</dbReference>
<dbReference type="Proteomes" id="UP000736164">
    <property type="component" value="Unassembled WGS sequence"/>
</dbReference>
<evidence type="ECO:0000256" key="5">
    <source>
        <dbReference type="ARBA" id="ARBA00022859"/>
    </source>
</evidence>
<gene>
    <name evidence="11" type="primary">Nf7o_1</name>
    <name evidence="11" type="ORF">GTO95_0012220</name>
</gene>
<evidence type="ECO:0000256" key="4">
    <source>
        <dbReference type="ARBA" id="ARBA00022833"/>
    </source>
</evidence>
<keyword evidence="7" id="KW-0175">Coiled coil</keyword>
<dbReference type="Pfam" id="PF00622">
    <property type="entry name" value="SPRY"/>
    <property type="match status" value="1"/>
</dbReference>
<dbReference type="InterPro" id="IPR006574">
    <property type="entry name" value="PRY"/>
</dbReference>
<keyword evidence="2" id="KW-0479">Metal-binding</keyword>
<dbReference type="Pfam" id="PF15227">
    <property type="entry name" value="zf-C3HC4_4"/>
    <property type="match status" value="1"/>
</dbReference>
<dbReference type="PROSITE" id="PS50119">
    <property type="entry name" value="ZF_BBOX"/>
    <property type="match status" value="1"/>
</dbReference>
<dbReference type="InterPro" id="IPR003877">
    <property type="entry name" value="SPRY_dom"/>
</dbReference>
<dbReference type="SUPFAM" id="SSF49899">
    <property type="entry name" value="Concanavalin A-like lectins/glucanases"/>
    <property type="match status" value="1"/>
</dbReference>
<dbReference type="InterPro" id="IPR003879">
    <property type="entry name" value="Butyrophylin_SPRY"/>
</dbReference>